<organism evidence="2 3">
    <name type="scientific">Rhizocola hellebori</name>
    <dbReference type="NCBI Taxonomy" id="1392758"/>
    <lineage>
        <taxon>Bacteria</taxon>
        <taxon>Bacillati</taxon>
        <taxon>Actinomycetota</taxon>
        <taxon>Actinomycetes</taxon>
        <taxon>Micromonosporales</taxon>
        <taxon>Micromonosporaceae</taxon>
        <taxon>Rhizocola</taxon>
    </lineage>
</organism>
<sequence length="160" mass="17504">MAEGEGGGTKIMRGLVIALLIVAAIVLLAVFWRQVLDAIEGGWTYLWDHVPGQGAQQTAVIVYLILAALLGIVFSKAGHFTAYGVAMGLGPLLWFLFWEGFPLLGLDPTWKESLGVQHLAPGQVILWAIVGAAVITLIFVPLELWEKYRRRKHRLGGDSE</sequence>
<dbReference type="EMBL" id="BONY01000016">
    <property type="protein sequence ID" value="GIH05105.1"/>
    <property type="molecule type" value="Genomic_DNA"/>
</dbReference>
<feature type="transmembrane region" description="Helical" evidence="1">
    <location>
        <begin position="12"/>
        <end position="35"/>
    </location>
</feature>
<dbReference type="AlphaFoldDB" id="A0A8J3Q8M9"/>
<keyword evidence="1" id="KW-0812">Transmembrane</keyword>
<dbReference type="Proteomes" id="UP000612899">
    <property type="component" value="Unassembled WGS sequence"/>
</dbReference>
<accession>A0A8J3Q8M9</accession>
<feature type="transmembrane region" description="Helical" evidence="1">
    <location>
        <begin position="124"/>
        <end position="145"/>
    </location>
</feature>
<dbReference type="RefSeq" id="WP_203908966.1">
    <property type="nucleotide sequence ID" value="NZ_BONY01000016.1"/>
</dbReference>
<feature type="transmembrane region" description="Helical" evidence="1">
    <location>
        <begin position="55"/>
        <end position="74"/>
    </location>
</feature>
<proteinExistence type="predicted"/>
<evidence type="ECO:0000313" key="2">
    <source>
        <dbReference type="EMBL" id="GIH05105.1"/>
    </source>
</evidence>
<evidence type="ECO:0000256" key="1">
    <source>
        <dbReference type="SAM" id="Phobius"/>
    </source>
</evidence>
<reference evidence="2" key="1">
    <citation type="submission" date="2021-01" db="EMBL/GenBank/DDBJ databases">
        <title>Whole genome shotgun sequence of Rhizocola hellebori NBRC 109834.</title>
        <authorList>
            <person name="Komaki H."/>
            <person name="Tamura T."/>
        </authorList>
    </citation>
    <scope>NUCLEOTIDE SEQUENCE</scope>
    <source>
        <strain evidence="2">NBRC 109834</strain>
    </source>
</reference>
<protein>
    <submittedName>
        <fullName evidence="2">Uncharacterized protein</fullName>
    </submittedName>
</protein>
<feature type="transmembrane region" description="Helical" evidence="1">
    <location>
        <begin position="81"/>
        <end position="104"/>
    </location>
</feature>
<keyword evidence="1" id="KW-0472">Membrane</keyword>
<evidence type="ECO:0000313" key="3">
    <source>
        <dbReference type="Proteomes" id="UP000612899"/>
    </source>
</evidence>
<gene>
    <name evidence="2" type="ORF">Rhe02_31720</name>
</gene>
<name>A0A8J3Q8M9_9ACTN</name>
<comment type="caution">
    <text evidence="2">The sequence shown here is derived from an EMBL/GenBank/DDBJ whole genome shotgun (WGS) entry which is preliminary data.</text>
</comment>
<keyword evidence="1" id="KW-1133">Transmembrane helix</keyword>
<keyword evidence="3" id="KW-1185">Reference proteome</keyword>